<evidence type="ECO:0000313" key="3">
    <source>
        <dbReference type="Proteomes" id="UP000245974"/>
    </source>
</evidence>
<gene>
    <name evidence="2" type="ORF">KPC_1782</name>
</gene>
<dbReference type="RefSeq" id="WP_121974065.1">
    <property type="nucleotide sequence ID" value="NZ_OOGT01000069.1"/>
</dbReference>
<keyword evidence="3" id="KW-1185">Reference proteome</keyword>
<organism evidence="2 3">
    <name type="scientific">Acinetobacter stercoris</name>
    <dbReference type="NCBI Taxonomy" id="2126983"/>
    <lineage>
        <taxon>Bacteria</taxon>
        <taxon>Pseudomonadati</taxon>
        <taxon>Pseudomonadota</taxon>
        <taxon>Gammaproteobacteria</taxon>
        <taxon>Moraxellales</taxon>
        <taxon>Moraxellaceae</taxon>
        <taxon>Acinetobacter</taxon>
    </lineage>
</organism>
<sequence>MKKILLALGLFASASSAFAYDFQIDGGYTYLDHDYDRIDSNNQVDLKGTYYFNTVETKNVPLQEAAFFGHSSNVYVRYAYNNLETKNSYIDDFYDPETDDNYSEYGSFETESHSTGLGIEYFLNSFYLSGEIGLDQYKSKYNYSAVSQTTDEVYSYSEKYDDDQTTYKAYLGYLPISNLLVAMGVEGYSGDDEDDAAFGIKAKYVTPIGQSGQFLNLEAAGTFNDITNIALGADYYFNPKFSIGTAYNYQDDGDDTADAFAIRTKYFFTENIGVGTAVGFGDDLTSYNLNATIRF</sequence>
<proteinExistence type="predicted"/>
<evidence type="ECO:0000256" key="1">
    <source>
        <dbReference type="SAM" id="SignalP"/>
    </source>
</evidence>
<protein>
    <recommendedName>
        <fullName evidence="4">Porin</fullName>
    </recommendedName>
</protein>
<dbReference type="OrthoDB" id="6709190at2"/>
<feature type="signal peptide" evidence="1">
    <location>
        <begin position="1"/>
        <end position="19"/>
    </location>
</feature>
<dbReference type="InParanoid" id="A0A2U3MZ02"/>
<dbReference type="Pfam" id="PF16956">
    <property type="entry name" value="Porin_7"/>
    <property type="match status" value="1"/>
</dbReference>
<dbReference type="SUPFAM" id="SSF56935">
    <property type="entry name" value="Porins"/>
    <property type="match status" value="1"/>
</dbReference>
<name>A0A2U3MZ02_9GAMM</name>
<reference evidence="3" key="1">
    <citation type="submission" date="2018-03" db="EMBL/GenBank/DDBJ databases">
        <authorList>
            <person name="Blom J."/>
        </authorList>
    </citation>
    <scope>NUCLEOTIDE SEQUENCE [LARGE SCALE GENOMIC DNA]</scope>
    <source>
        <strain evidence="3">KPC-SM-21</strain>
    </source>
</reference>
<dbReference type="InterPro" id="IPR031593">
    <property type="entry name" value="Porin_7"/>
</dbReference>
<keyword evidence="1" id="KW-0732">Signal</keyword>
<dbReference type="Proteomes" id="UP000245974">
    <property type="component" value="Unassembled WGS sequence"/>
</dbReference>
<accession>A0A2U3MZ02</accession>
<evidence type="ECO:0008006" key="4">
    <source>
        <dbReference type="Google" id="ProtNLM"/>
    </source>
</evidence>
<evidence type="ECO:0000313" key="2">
    <source>
        <dbReference type="EMBL" id="SPL70604.1"/>
    </source>
</evidence>
<dbReference type="EMBL" id="OOGT01000069">
    <property type="protein sequence ID" value="SPL70604.1"/>
    <property type="molecule type" value="Genomic_DNA"/>
</dbReference>
<dbReference type="AlphaFoldDB" id="A0A2U3MZ02"/>
<feature type="chain" id="PRO_5015445349" description="Porin" evidence="1">
    <location>
        <begin position="20"/>
        <end position="295"/>
    </location>
</feature>